<evidence type="ECO:0000313" key="1">
    <source>
        <dbReference type="EMBL" id="OZI67141.1"/>
    </source>
</evidence>
<dbReference type="AlphaFoldDB" id="A0A261UZW4"/>
<dbReference type="EMBL" id="NEVS01000001">
    <property type="protein sequence ID" value="OZI67141.1"/>
    <property type="molecule type" value="Genomic_DNA"/>
</dbReference>
<comment type="caution">
    <text evidence="1">The sequence shown here is derived from an EMBL/GenBank/DDBJ whole genome shotgun (WGS) entry which is preliminary data.</text>
</comment>
<protein>
    <submittedName>
        <fullName evidence="1">Uncharacterized protein</fullName>
    </submittedName>
</protein>
<proteinExistence type="predicted"/>
<evidence type="ECO:0000313" key="2">
    <source>
        <dbReference type="Proteomes" id="UP000215767"/>
    </source>
</evidence>
<accession>A0A261UZW4</accession>
<name>A0A261UZW4_9BORD</name>
<keyword evidence="2" id="KW-1185">Reference proteome</keyword>
<organism evidence="1 2">
    <name type="scientific">Bordetella genomosp. 11</name>
    <dbReference type="NCBI Taxonomy" id="1416808"/>
    <lineage>
        <taxon>Bacteria</taxon>
        <taxon>Pseudomonadati</taxon>
        <taxon>Pseudomonadota</taxon>
        <taxon>Betaproteobacteria</taxon>
        <taxon>Burkholderiales</taxon>
        <taxon>Alcaligenaceae</taxon>
        <taxon>Bordetella</taxon>
    </lineage>
</organism>
<sequence length="458" mass="48758">MANSIMPPDKAVIGLDAPMRFVFTYVPAAPTDPKNIPVIFSSTDPKVVFDPPQTSPRDTDASDGKLSVTVTYKALVENVTVPIKVTSPDGATTYVTASYTTKFVNTGNLVLSPKSIPIAPSSSDLGKPGFTATATVQFTQHGTALKNYPIAFQLDANVHVYDSAGNELQPEAGFTYNFYTGVNGEPATFKVSSEFEGVYTCSVKYGSQYSTSNNHLSFMPELLGGPASQFNLWSPLNLDDFPGAFVNASIVGDLDPSVERTQPVIAMVNGKAASDIVPYESLKTGVNIQKQLFAGSGEHSVNWMTSDATTGETTQSQVVSATVMGDTWLHPPTDGELGKPYVLGVGIINISLLLKGDVTVYVPDLTANEKFTLVYFLNGWEPGQNPPEAIGRSFSIEVQAAQAGPNQVKVPAANLGGYAANGPNRGTFECYYYKGWGVPGDKSTYSAPLMPIIPLVTA</sequence>
<dbReference type="OrthoDB" id="8627642at2"/>
<dbReference type="RefSeq" id="WP_094840333.1">
    <property type="nucleotide sequence ID" value="NZ_NEVS01000001.1"/>
</dbReference>
<gene>
    <name evidence="1" type="ORF">CAL28_05490</name>
</gene>
<reference evidence="2" key="1">
    <citation type="submission" date="2017-05" db="EMBL/GenBank/DDBJ databases">
        <title>Complete and WGS of Bordetella genogroups.</title>
        <authorList>
            <person name="Spilker T."/>
            <person name="Lipuma J."/>
        </authorList>
    </citation>
    <scope>NUCLEOTIDE SEQUENCE [LARGE SCALE GENOMIC DNA]</scope>
    <source>
        <strain evidence="2">AU8856</strain>
    </source>
</reference>
<dbReference type="Proteomes" id="UP000215767">
    <property type="component" value="Unassembled WGS sequence"/>
</dbReference>